<sequence>FKGGVAGIIVNTAAAAMGLTVGNVGGALGVSESVANAVVNTVTGAVSSTIVQGGDLGKNLLSGAVNNTLDVISANVADYIGANTAVGSFEKYASHALLGCGVGMAKSGSGDGCVPAATGAVIGHLSADSVKVALSDKDPGLLANIFNAVPGKTLNDNVTFVSGLIGGSAAVLAGDKDQTQGNFGLGQATAENAVKNNYLKHDELKKLQAELADCRAKPGGCTPDNQQKIEDKYTETSRANARALAECKSTECVGTHQQAIIEASKAGPDPLGQVSSIELAANQDRADRAVQQQYQIVQQIEQGRKEMDAFIASTCKGLSQSACTTKLEQSQETANKIKDIAAGFTPAGIALDIRDFVTDPSIGSALMIVAGPVGDAVKLVKNAGSVANKVDDEISALNRIRDNATGPNLSGKDPDAILNLQASKKVGQVTVPIDFDGHILKAELKPNGSVVGGHSVVTGDVRVIPGTAGTPNAQGVYDAKIEVRDPANPGSYLPKTNNKGVSTMFPDHWTGDRIKVEVDAAYQNRQLFTHPKSGASMWSGTTPSGVKVEGYLSPNTTVYPIK</sequence>
<evidence type="ECO:0000313" key="8">
    <source>
        <dbReference type="EMBL" id="MDG5974741.1"/>
    </source>
</evidence>
<evidence type="ECO:0000259" key="6">
    <source>
        <dbReference type="Pfam" id="PF04830"/>
    </source>
</evidence>
<comment type="caution">
    <text evidence="8">The sequence shown here is derived from an EMBL/GenBank/DDBJ whole genome shotgun (WGS) entry which is preliminary data.</text>
</comment>
<reference evidence="8" key="1">
    <citation type="submission" date="2013-01" db="EMBL/GenBank/DDBJ databases">
        <title>Genome draft of Hydrogenophaga taeniospiralis 2K1.</title>
        <authorList>
            <person name="Gomila M."/>
            <person name="Lalucat J."/>
        </authorList>
    </citation>
    <scope>NUCLEOTIDE SEQUENCE</scope>
    <source>
        <strain evidence="8">CCUG 15921</strain>
    </source>
</reference>
<feature type="domain" description="VENN motif-containing" evidence="5">
    <location>
        <begin position="158"/>
        <end position="200"/>
    </location>
</feature>
<accession>A0A9X4NQJ3</accession>
<organism evidence="8 9">
    <name type="scientific">Hydrogenophaga taeniospiralis CCUG 15921</name>
    <dbReference type="NCBI Taxonomy" id="1281780"/>
    <lineage>
        <taxon>Bacteria</taxon>
        <taxon>Pseudomonadati</taxon>
        <taxon>Pseudomonadota</taxon>
        <taxon>Betaproteobacteria</taxon>
        <taxon>Burkholderiales</taxon>
        <taxon>Comamonadaceae</taxon>
        <taxon>Hydrogenophaga</taxon>
    </lineage>
</organism>
<name>A0A9X4NQJ3_9BURK</name>
<dbReference type="RefSeq" id="WP_279338462.1">
    <property type="nucleotide sequence ID" value="NZ_AOGK01000004.1"/>
</dbReference>
<proteinExistence type="predicted"/>
<dbReference type="AlphaFoldDB" id="A0A9X4NQJ3"/>
<dbReference type="Pfam" id="PF04829">
    <property type="entry name" value="PT-VENN"/>
    <property type="match status" value="1"/>
</dbReference>
<evidence type="ECO:0000313" key="9">
    <source>
        <dbReference type="Proteomes" id="UP001152876"/>
    </source>
</evidence>
<keyword evidence="2" id="KW-0800">Toxin</keyword>
<keyword evidence="9" id="KW-1185">Reference proteome</keyword>
<keyword evidence="3" id="KW-1266">Target cell cytoplasm</keyword>
<gene>
    <name evidence="8" type="ORF">H010_05720</name>
</gene>
<feature type="non-terminal residue" evidence="8">
    <location>
        <position position="1"/>
    </location>
</feature>
<dbReference type="Pfam" id="PF04830">
    <property type="entry name" value="DUF637"/>
    <property type="match status" value="1"/>
</dbReference>
<evidence type="ECO:0000256" key="1">
    <source>
        <dbReference type="ARBA" id="ARBA00004219"/>
    </source>
</evidence>
<evidence type="ECO:0000256" key="2">
    <source>
        <dbReference type="ARBA" id="ARBA00022656"/>
    </source>
</evidence>
<dbReference type="GO" id="GO:0090729">
    <property type="term" value="F:toxin activity"/>
    <property type="evidence" value="ECO:0007669"/>
    <property type="project" value="UniProtKB-KW"/>
</dbReference>
<dbReference type="EMBL" id="AOGK01000004">
    <property type="protein sequence ID" value="MDG5974741.1"/>
    <property type="molecule type" value="Genomic_DNA"/>
</dbReference>
<dbReference type="Pfam" id="PF14436">
    <property type="entry name" value="EndoU_bacteria"/>
    <property type="match status" value="1"/>
</dbReference>
<feature type="domain" description="Bacterial EndoU nuclease" evidence="7">
    <location>
        <begin position="437"/>
        <end position="561"/>
    </location>
</feature>
<dbReference type="InterPro" id="IPR006915">
    <property type="entry name" value="DUF637_hemagglutn_put"/>
</dbReference>
<evidence type="ECO:0000256" key="4">
    <source>
        <dbReference type="ARBA" id="ARBA00023026"/>
    </source>
</evidence>
<evidence type="ECO:0000259" key="5">
    <source>
        <dbReference type="Pfam" id="PF04829"/>
    </source>
</evidence>
<evidence type="ECO:0000259" key="7">
    <source>
        <dbReference type="Pfam" id="PF14436"/>
    </source>
</evidence>
<dbReference type="Proteomes" id="UP001152876">
    <property type="component" value="Unassembled WGS sequence"/>
</dbReference>
<comment type="subcellular location">
    <subcellularLocation>
        <location evidence="1">Target cell</location>
        <location evidence="1">Target cell cytoplasm</location>
    </subcellularLocation>
</comment>
<dbReference type="InterPro" id="IPR006914">
    <property type="entry name" value="VENN_dom"/>
</dbReference>
<dbReference type="InterPro" id="IPR029501">
    <property type="entry name" value="EndoU_bac"/>
</dbReference>
<keyword evidence="4" id="KW-0843">Virulence</keyword>
<evidence type="ECO:0000256" key="3">
    <source>
        <dbReference type="ARBA" id="ARBA00022913"/>
    </source>
</evidence>
<dbReference type="GO" id="GO:0004519">
    <property type="term" value="F:endonuclease activity"/>
    <property type="evidence" value="ECO:0007669"/>
    <property type="project" value="InterPro"/>
</dbReference>
<protein>
    <submittedName>
        <fullName evidence="8">Uncharacterized protein</fullName>
    </submittedName>
</protein>
<feature type="domain" description="DUF637" evidence="6">
    <location>
        <begin position="28"/>
        <end position="116"/>
    </location>
</feature>